<sequence>MREKTYVVNMVKDVGKKTAMEAQLASHPELDWQFWIAVEGRKLTPEQQSEMILPAFKERYGRLASLPAAGCSLSHISIYRDMVANDISHALILEDDARLQSDLHLDEIKTLLETDRPVAVLLTPDFWHTTTPISKIDNKHRIFPVYDGYMTSGYMINKAAARLLIKHIYPVQYTADAWEIFISFGLHLFGVVPHMISYPEGLGEIGLSQKNNDEPIILKIRHFCGRQKAKLYSSILYLRGYRHSARMW</sequence>
<dbReference type="EMBL" id="PUEC01000043">
    <property type="protein sequence ID" value="PWB00410.1"/>
    <property type="molecule type" value="Genomic_DNA"/>
</dbReference>
<comment type="caution">
    <text evidence="2">The sequence shown here is derived from an EMBL/GenBank/DDBJ whole genome shotgun (WGS) entry which is preliminary data.</text>
</comment>
<name>A0A2V1IMH5_9BACT</name>
<feature type="domain" description="Glycosyl transferase family 25" evidence="1">
    <location>
        <begin position="4"/>
        <end position="176"/>
    </location>
</feature>
<proteinExistence type="predicted"/>
<evidence type="ECO:0000313" key="2">
    <source>
        <dbReference type="EMBL" id="PWB00410.1"/>
    </source>
</evidence>
<organism evidence="2 3">
    <name type="scientific">Duncaniella muris</name>
    <dbReference type="NCBI Taxonomy" id="2094150"/>
    <lineage>
        <taxon>Bacteria</taxon>
        <taxon>Pseudomonadati</taxon>
        <taxon>Bacteroidota</taxon>
        <taxon>Bacteroidia</taxon>
        <taxon>Bacteroidales</taxon>
        <taxon>Muribaculaceae</taxon>
        <taxon>Duncaniella</taxon>
    </lineage>
</organism>
<reference evidence="3" key="1">
    <citation type="submission" date="2018-02" db="EMBL/GenBank/DDBJ databases">
        <authorList>
            <person name="Clavel T."/>
            <person name="Strowig T."/>
        </authorList>
    </citation>
    <scope>NUCLEOTIDE SEQUENCE [LARGE SCALE GENOMIC DNA]</scope>
    <source>
        <strain evidence="3">DSM 103720</strain>
    </source>
</reference>
<dbReference type="Proteomes" id="UP000244905">
    <property type="component" value="Unassembled WGS sequence"/>
</dbReference>
<dbReference type="Pfam" id="PF01755">
    <property type="entry name" value="Glyco_transf_25"/>
    <property type="match status" value="1"/>
</dbReference>
<keyword evidence="3" id="KW-1185">Reference proteome</keyword>
<accession>A0A2V1IMH5</accession>
<gene>
    <name evidence="2" type="ORF">C5O23_12885</name>
</gene>
<dbReference type="RefSeq" id="WP_107033330.1">
    <property type="nucleotide sequence ID" value="NZ_CAQURQ010000022.1"/>
</dbReference>
<protein>
    <recommendedName>
        <fullName evidence="1">Glycosyl transferase family 25 domain-containing protein</fullName>
    </recommendedName>
</protein>
<dbReference type="AlphaFoldDB" id="A0A2V1IMH5"/>
<evidence type="ECO:0000313" key="3">
    <source>
        <dbReference type="Proteomes" id="UP000244905"/>
    </source>
</evidence>
<dbReference type="GeneID" id="82527214"/>
<dbReference type="InterPro" id="IPR002654">
    <property type="entry name" value="Glyco_trans_25"/>
</dbReference>
<evidence type="ECO:0000259" key="1">
    <source>
        <dbReference type="Pfam" id="PF01755"/>
    </source>
</evidence>
<dbReference type="CDD" id="cd06532">
    <property type="entry name" value="Glyco_transf_25"/>
    <property type="match status" value="1"/>
</dbReference>